<dbReference type="GO" id="GO:0005886">
    <property type="term" value="C:plasma membrane"/>
    <property type="evidence" value="ECO:0007669"/>
    <property type="project" value="UniProtKB-SubCell"/>
</dbReference>
<dbReference type="OrthoDB" id="9808135at2"/>
<name>A0A109BJZ7_HYPSL</name>
<dbReference type="HAMAP" id="MF_01844">
    <property type="entry name" value="NhaA"/>
    <property type="match status" value="1"/>
</dbReference>
<dbReference type="STRING" id="121290.APY04_1275"/>
<feature type="transmembrane region" description="Helical" evidence="6">
    <location>
        <begin position="179"/>
        <end position="200"/>
    </location>
</feature>
<comment type="subcellular location">
    <subcellularLocation>
        <location evidence="1">Cell inner membrane</location>
        <topology evidence="1">Multi-pass membrane protein</topology>
    </subcellularLocation>
    <subcellularLocation>
        <location evidence="6">Cell membrane</location>
        <topology evidence="6">Multi-pass membrane protein</topology>
    </subcellularLocation>
</comment>
<comment type="catalytic activity">
    <reaction evidence="6">
        <text>Na(+)(in) + 2 H(+)(out) = Na(+)(out) + 2 H(+)(in)</text>
        <dbReference type="Rhea" id="RHEA:29251"/>
        <dbReference type="ChEBI" id="CHEBI:15378"/>
        <dbReference type="ChEBI" id="CHEBI:29101"/>
    </reaction>
</comment>
<proteinExistence type="inferred from homology"/>
<keyword evidence="8" id="KW-1185">Reference proteome</keyword>
<evidence type="ECO:0000256" key="4">
    <source>
        <dbReference type="ARBA" id="ARBA00022989"/>
    </source>
</evidence>
<feature type="transmembrane region" description="Helical" evidence="6">
    <location>
        <begin position="39"/>
        <end position="60"/>
    </location>
</feature>
<feature type="transmembrane region" description="Helical" evidence="6">
    <location>
        <begin position="80"/>
        <end position="100"/>
    </location>
</feature>
<comment type="similarity">
    <text evidence="6">Belongs to the NhaA Na(+)/H(+) (TC 2.A.33) antiporter family.</text>
</comment>
<dbReference type="EMBL" id="LMTR01000040">
    <property type="protein sequence ID" value="KWT70066.1"/>
    <property type="molecule type" value="Genomic_DNA"/>
</dbReference>
<feature type="transmembrane region" description="Helical" evidence="6">
    <location>
        <begin position="353"/>
        <end position="381"/>
    </location>
</feature>
<keyword evidence="4 6" id="KW-1133">Transmembrane helix</keyword>
<comment type="caution">
    <text evidence="7">The sequence shown here is derived from an EMBL/GenBank/DDBJ whole genome shotgun (WGS) entry which is preliminary data.</text>
</comment>
<keyword evidence="3 6" id="KW-0812">Transmembrane</keyword>
<evidence type="ECO:0000256" key="3">
    <source>
        <dbReference type="ARBA" id="ARBA00022692"/>
    </source>
</evidence>
<feature type="transmembrane region" description="Helical" evidence="6">
    <location>
        <begin position="326"/>
        <end position="347"/>
    </location>
</feature>
<keyword evidence="6" id="KW-0813">Transport</keyword>
<dbReference type="NCBIfam" id="TIGR00773">
    <property type="entry name" value="NhaA"/>
    <property type="match status" value="1"/>
</dbReference>
<dbReference type="Pfam" id="PF06965">
    <property type="entry name" value="Na_H_antiport_1"/>
    <property type="match status" value="1"/>
</dbReference>
<dbReference type="GO" id="GO:0006885">
    <property type="term" value="P:regulation of pH"/>
    <property type="evidence" value="ECO:0007669"/>
    <property type="project" value="UniProtKB-UniRule"/>
</dbReference>
<feature type="transmembrane region" description="Helical" evidence="6">
    <location>
        <begin position="151"/>
        <end position="170"/>
    </location>
</feature>
<evidence type="ECO:0000256" key="1">
    <source>
        <dbReference type="ARBA" id="ARBA00004429"/>
    </source>
</evidence>
<feature type="transmembrane region" description="Helical" evidence="6">
    <location>
        <begin position="206"/>
        <end position="222"/>
    </location>
</feature>
<evidence type="ECO:0000256" key="5">
    <source>
        <dbReference type="ARBA" id="ARBA00023136"/>
    </source>
</evidence>
<feature type="transmembrane region" description="Helical" evidence="6">
    <location>
        <begin position="120"/>
        <end position="139"/>
    </location>
</feature>
<keyword evidence="6" id="KW-0406">Ion transport</keyword>
<feature type="transmembrane region" description="Helical" evidence="6">
    <location>
        <begin position="432"/>
        <end position="451"/>
    </location>
</feature>
<dbReference type="AlphaFoldDB" id="A0A109BJZ7"/>
<keyword evidence="6" id="KW-0739">Sodium transport</keyword>
<evidence type="ECO:0000256" key="6">
    <source>
        <dbReference type="HAMAP-Rule" id="MF_01844"/>
    </source>
</evidence>
<protein>
    <recommendedName>
        <fullName evidence="6">Na(+)/H(+) antiporter NhaA</fullName>
    </recommendedName>
    <alternativeName>
        <fullName evidence="6">Sodium/proton antiporter NhaA</fullName>
    </alternativeName>
</protein>
<dbReference type="GO" id="GO:0015385">
    <property type="term" value="F:sodium:proton antiporter activity"/>
    <property type="evidence" value="ECO:0007669"/>
    <property type="project" value="UniProtKB-UniRule"/>
</dbReference>
<dbReference type="PANTHER" id="PTHR30341:SF0">
    <property type="entry name" value="NA(+)_H(+) ANTIPORTER NHAA"/>
    <property type="match status" value="1"/>
</dbReference>
<dbReference type="Gene3D" id="1.20.1530.10">
    <property type="entry name" value="Na+/H+ antiporter like domain"/>
    <property type="match status" value="1"/>
</dbReference>
<evidence type="ECO:0000256" key="2">
    <source>
        <dbReference type="ARBA" id="ARBA00022475"/>
    </source>
</evidence>
<dbReference type="Proteomes" id="UP000059074">
    <property type="component" value="Unassembled WGS sequence"/>
</dbReference>
<gene>
    <name evidence="6" type="primary">nhaA</name>
    <name evidence="7" type="ORF">APY04_1275</name>
</gene>
<organism evidence="7 8">
    <name type="scientific">Hyphomicrobium sulfonivorans</name>
    <dbReference type="NCBI Taxonomy" id="121290"/>
    <lineage>
        <taxon>Bacteria</taxon>
        <taxon>Pseudomonadati</taxon>
        <taxon>Pseudomonadota</taxon>
        <taxon>Alphaproteobacteria</taxon>
        <taxon>Hyphomicrobiales</taxon>
        <taxon>Hyphomicrobiaceae</taxon>
        <taxon>Hyphomicrobium</taxon>
    </lineage>
</organism>
<keyword evidence="6" id="KW-0050">Antiport</keyword>
<dbReference type="PANTHER" id="PTHR30341">
    <property type="entry name" value="SODIUM ION/PROTON ANTIPORTER NHAA-RELATED"/>
    <property type="match status" value="1"/>
</dbReference>
<dbReference type="PATRIC" id="fig|121290.4.peg.3237"/>
<keyword evidence="2 6" id="KW-1003">Cell membrane</keyword>
<keyword evidence="6" id="KW-0915">Sodium</keyword>
<evidence type="ECO:0000313" key="8">
    <source>
        <dbReference type="Proteomes" id="UP000059074"/>
    </source>
</evidence>
<reference evidence="7 8" key="1">
    <citation type="submission" date="2015-10" db="EMBL/GenBank/DDBJ databases">
        <title>Transcriptomic analysis of a linuron degrading triple-species bacterial consortium.</title>
        <authorList>
            <person name="Albers P."/>
        </authorList>
    </citation>
    <scope>NUCLEOTIDE SEQUENCE [LARGE SCALE GENOMIC DNA]</scope>
    <source>
        <strain evidence="7 8">WDL6</strain>
    </source>
</reference>
<dbReference type="InterPro" id="IPR023171">
    <property type="entry name" value="Na/H_antiporter_dom_sf"/>
</dbReference>
<dbReference type="InterPro" id="IPR004670">
    <property type="entry name" value="NhaA"/>
</dbReference>
<comment type="function">
    <text evidence="6">Na(+)/H(+) antiporter that extrudes sodium in exchange for external protons.</text>
</comment>
<keyword evidence="5 6" id="KW-0472">Membrane</keyword>
<accession>A0A109BJZ7</accession>
<sequence>MQQQSHSDRQPSAIREIPRAQLLAQRAFDRLERFLHIEAVSGVVLLIAATVALISANSQFAESYHHLWHMPLSFGLGEFVFSRSLHFWINDGLMTVFFLVVGMEIRREIHEGALSKFDQAILPVVAAAGGVIVPALIYLAFNADPLRAHGWAVPTATDIAFAVGVLALLGRSIPSNVRVFLLALAIIDDVIAVLIIAFFYSGGLDITGFWVAGGGILMVLALQRIGIGAAYAYVLPGAIIWTGLLMTGAHPTLAGVVLGLMTPVLAAPSRESPVEVMARIAGQLRDGGADSVKDAHGLQRPLRQIRQARRDLLPPVVRVQMALHPWVAFGIMPLFALANAGVTLGGVDLNANGAASVMLGVAVALVLGKPLGVISATWVMVRMGWAKLPPGVSWGSVMLIGLLAGIGFTMSIFIAMLAFADENLLAAAKLGVLLGSVIAAALGLAFGAVIIRRRRHNPQSS</sequence>
<evidence type="ECO:0000313" key="7">
    <source>
        <dbReference type="EMBL" id="KWT70066.1"/>
    </source>
</evidence>
<feature type="transmembrane region" description="Helical" evidence="6">
    <location>
        <begin position="393"/>
        <end position="420"/>
    </location>
</feature>
<dbReference type="RefSeq" id="WP_068460738.1">
    <property type="nucleotide sequence ID" value="NZ_LMTR01000040.1"/>
</dbReference>